<dbReference type="STRING" id="1287727.SAMN05443999_109112"/>
<feature type="transmembrane region" description="Helical" evidence="1">
    <location>
        <begin position="261"/>
        <end position="279"/>
    </location>
</feature>
<dbReference type="InterPro" id="IPR037185">
    <property type="entry name" value="EmrE-like"/>
</dbReference>
<feature type="domain" description="EamA" evidence="2">
    <location>
        <begin position="5"/>
        <end position="137"/>
    </location>
</feature>
<evidence type="ECO:0000313" key="4">
    <source>
        <dbReference type="Proteomes" id="UP000199582"/>
    </source>
</evidence>
<keyword evidence="1" id="KW-1133">Transmembrane helix</keyword>
<feature type="transmembrane region" description="Helical" evidence="1">
    <location>
        <begin position="177"/>
        <end position="198"/>
    </location>
</feature>
<dbReference type="Pfam" id="PF00892">
    <property type="entry name" value="EamA"/>
    <property type="match status" value="2"/>
</dbReference>
<dbReference type="PANTHER" id="PTHR22911">
    <property type="entry name" value="ACYL-MALONYL CONDENSING ENZYME-RELATED"/>
    <property type="match status" value="1"/>
</dbReference>
<evidence type="ECO:0000259" key="2">
    <source>
        <dbReference type="Pfam" id="PF00892"/>
    </source>
</evidence>
<keyword evidence="4" id="KW-1185">Reference proteome</keyword>
<dbReference type="SUPFAM" id="SSF103481">
    <property type="entry name" value="Multidrug resistance efflux transporter EmrE"/>
    <property type="match status" value="2"/>
</dbReference>
<proteinExistence type="predicted"/>
<feature type="transmembrane region" description="Helical" evidence="1">
    <location>
        <begin position="238"/>
        <end position="255"/>
    </location>
</feature>
<feature type="transmembrane region" description="Helical" evidence="1">
    <location>
        <begin position="7"/>
        <end position="24"/>
    </location>
</feature>
<feature type="transmembrane region" description="Helical" evidence="1">
    <location>
        <begin position="36"/>
        <end position="54"/>
    </location>
</feature>
<dbReference type="Proteomes" id="UP000199582">
    <property type="component" value="Unassembled WGS sequence"/>
</dbReference>
<evidence type="ECO:0000256" key="1">
    <source>
        <dbReference type="SAM" id="Phobius"/>
    </source>
</evidence>
<protein>
    <submittedName>
        <fullName evidence="3">Permease of the drug/metabolite transporter (DMT) superfamily</fullName>
    </submittedName>
</protein>
<dbReference type="GO" id="GO:0016020">
    <property type="term" value="C:membrane"/>
    <property type="evidence" value="ECO:0007669"/>
    <property type="project" value="InterPro"/>
</dbReference>
<keyword evidence="1" id="KW-0812">Transmembrane</keyword>
<dbReference type="RefSeq" id="WP_093038166.1">
    <property type="nucleotide sequence ID" value="NZ_FOAG01000009.1"/>
</dbReference>
<evidence type="ECO:0000313" key="3">
    <source>
        <dbReference type="EMBL" id="SEL90210.1"/>
    </source>
</evidence>
<dbReference type="Gene3D" id="1.10.3730.20">
    <property type="match status" value="1"/>
</dbReference>
<sequence>MENLRGSILMVLAMAGFALEDMFVKRLAGDLPVGQIIMLIGFGGALVFGAITTAQGRRIWSRDLLSSPVLLRNFGEIVGTFGFVMAIALTPLSSASAILQATPLAVTLGAALFLGETVGWRRWSAILVGFCGVLMVIRPGLEGFEPASLFAVQAVIGLAIRDLATRAVPRTISSMQLSTYAFAMLVPTGAMLLSFHGTPALPSALNWRDLALALLCGVLAYYAIVAAMRLGDVAVITPFRYSRLVFALIIGVTLFDERPDVWTLTGAAIIIASGIYTFWRERRLARHLIAPAAPGPTPDGR</sequence>
<reference evidence="3 4" key="1">
    <citation type="submission" date="2016-10" db="EMBL/GenBank/DDBJ databases">
        <authorList>
            <person name="de Groot N.N."/>
        </authorList>
    </citation>
    <scope>NUCLEOTIDE SEQUENCE [LARGE SCALE GENOMIC DNA]</scope>
    <source>
        <strain evidence="3 4">DSM 100674</strain>
    </source>
</reference>
<accession>A0A1H7TZE2</accession>
<name>A0A1H7TZE2_9RHOB</name>
<gene>
    <name evidence="3" type="ORF">SAMN05443999_109112</name>
</gene>
<feature type="transmembrane region" description="Helical" evidence="1">
    <location>
        <begin position="98"/>
        <end position="115"/>
    </location>
</feature>
<feature type="transmembrane region" description="Helical" evidence="1">
    <location>
        <begin position="210"/>
        <end position="231"/>
    </location>
</feature>
<feature type="domain" description="EamA" evidence="2">
    <location>
        <begin position="148"/>
        <end position="273"/>
    </location>
</feature>
<dbReference type="AlphaFoldDB" id="A0A1H7TZE2"/>
<dbReference type="InterPro" id="IPR000620">
    <property type="entry name" value="EamA_dom"/>
</dbReference>
<feature type="transmembrane region" description="Helical" evidence="1">
    <location>
        <begin position="74"/>
        <end position="92"/>
    </location>
</feature>
<keyword evidence="1" id="KW-0472">Membrane</keyword>
<organism evidence="3 4">
    <name type="scientific">Roseovarius azorensis</name>
    <dbReference type="NCBI Taxonomy" id="1287727"/>
    <lineage>
        <taxon>Bacteria</taxon>
        <taxon>Pseudomonadati</taxon>
        <taxon>Pseudomonadota</taxon>
        <taxon>Alphaproteobacteria</taxon>
        <taxon>Rhodobacterales</taxon>
        <taxon>Roseobacteraceae</taxon>
        <taxon>Roseovarius</taxon>
    </lineage>
</organism>
<dbReference type="EMBL" id="FOAG01000009">
    <property type="protein sequence ID" value="SEL90210.1"/>
    <property type="molecule type" value="Genomic_DNA"/>
</dbReference>
<dbReference type="OrthoDB" id="7165334at2"/>
<dbReference type="PANTHER" id="PTHR22911:SF135">
    <property type="entry name" value="BLR4310 PROTEIN"/>
    <property type="match status" value="1"/>
</dbReference>